<dbReference type="EMBL" id="CP048020">
    <property type="protein sequence ID" value="QHX42669.1"/>
    <property type="molecule type" value="Genomic_DNA"/>
</dbReference>
<gene>
    <name evidence="3" type="ORF">GWP43_03515</name>
</gene>
<proteinExistence type="predicted"/>
<dbReference type="InterPro" id="IPR011050">
    <property type="entry name" value="Pectin_lyase_fold/virulence"/>
</dbReference>
<sequence>MRKFITFITVISFSLIFACCQPYAADIEEFLSYWSSEAAVTGFKINTKYYRNDVGVACLPSDRDATVILTVRNPKKFKFVTPTTVLDAAAVIRFPGLSSPPSPGTDYTLMQSAPDTLELRYKSSFLKKYEWGTADIGTVITLKSDDGRPFTQTFSTNIMVNTLPPEITKITIAKSTDPTPCYVVCCEINGTNILDPVNSGDKLHGDIVALRVTEDGGTEKTIPISVNGTGFDITHSDGKLLSRANVDPLFSDSSYAVPSGQWVVYLRTDIKPYDLTAALPHTYRIRLADRKNLMSDAKETHTLGYSVDTSGSSEAWKKVRKAVTDVAAGGVITLSGTINATTASGNHGHIEISKNLTIQGAPGSNQPTILDARHLGPASSPNIAASHRIFTVKGAVDVTLKDLTLKRGKDAVAANKVGSGGGGIWASANANLTLINVTVKDCISKAHGGGIRYDHGTGNKHLTMINCRIENNTVQDDGDIADSSGGGISLPWCPYTAVIDGCTISDNVIDMSAKTGSELRLEAKGCGLACSAKPGSITIIKGHTVIENNQCAPHASKFCDCRGMGIFCGGGPLTIGETGKSNDESPEILNHGNSIPARVDVAGTALYINGGTVSWQRGKIHNNGSNPNNAIKNIEGTLSNLSETSPS</sequence>
<evidence type="ECO:0000256" key="1">
    <source>
        <dbReference type="SAM" id="MobiDB-lite"/>
    </source>
</evidence>
<dbReference type="Proteomes" id="UP000464374">
    <property type="component" value="Chromosome"/>
</dbReference>
<dbReference type="AlphaFoldDB" id="A0A6P1XZY4"/>
<protein>
    <recommendedName>
        <fullName evidence="5">Right handed beta helix domain-containing protein</fullName>
    </recommendedName>
</protein>
<evidence type="ECO:0008006" key="5">
    <source>
        <dbReference type="Google" id="ProtNLM"/>
    </source>
</evidence>
<feature type="signal peptide" evidence="2">
    <location>
        <begin position="1"/>
        <end position="24"/>
    </location>
</feature>
<evidence type="ECO:0000313" key="4">
    <source>
        <dbReference type="Proteomes" id="UP000464374"/>
    </source>
</evidence>
<name>A0A6P1XZY4_9SPIR</name>
<dbReference type="SUPFAM" id="SSF51126">
    <property type="entry name" value="Pectin lyase-like"/>
    <property type="match status" value="1"/>
</dbReference>
<organism evidence="3 4">
    <name type="scientific">Treponema vincentii</name>
    <dbReference type="NCBI Taxonomy" id="69710"/>
    <lineage>
        <taxon>Bacteria</taxon>
        <taxon>Pseudomonadati</taxon>
        <taxon>Spirochaetota</taxon>
        <taxon>Spirochaetia</taxon>
        <taxon>Spirochaetales</taxon>
        <taxon>Treponemataceae</taxon>
        <taxon>Treponema</taxon>
    </lineage>
</organism>
<dbReference type="KEGG" id="trz:GWP43_03515"/>
<evidence type="ECO:0000313" key="3">
    <source>
        <dbReference type="EMBL" id="QHX42669.1"/>
    </source>
</evidence>
<evidence type="ECO:0000256" key="2">
    <source>
        <dbReference type="SAM" id="SignalP"/>
    </source>
</evidence>
<dbReference type="RefSeq" id="WP_162662743.1">
    <property type="nucleotide sequence ID" value="NZ_CP048020.1"/>
</dbReference>
<keyword evidence="2" id="KW-0732">Signal</keyword>
<feature type="region of interest" description="Disordered" evidence="1">
    <location>
        <begin position="619"/>
        <end position="647"/>
    </location>
</feature>
<accession>A0A6P1XZY4</accession>
<feature type="chain" id="PRO_5026721387" description="Right handed beta helix domain-containing protein" evidence="2">
    <location>
        <begin position="25"/>
        <end position="647"/>
    </location>
</feature>
<feature type="compositionally biased region" description="Polar residues" evidence="1">
    <location>
        <begin position="622"/>
        <end position="647"/>
    </location>
</feature>
<dbReference type="PROSITE" id="PS51257">
    <property type="entry name" value="PROKAR_LIPOPROTEIN"/>
    <property type="match status" value="1"/>
</dbReference>
<reference evidence="3 4" key="1">
    <citation type="submission" date="2020-01" db="EMBL/GenBank/DDBJ databases">
        <title>Complete genome sequence of a human oral phylogroup 1 Treponema sp. strain ATCC 700766, originally isolated from periodontitis dental plaque.</title>
        <authorList>
            <person name="Chan Y."/>
            <person name="Huo Y.-B."/>
            <person name="Yu X.-L."/>
            <person name="Zeng H."/>
            <person name="Leung W.-K."/>
            <person name="Watt R.M."/>
        </authorList>
    </citation>
    <scope>NUCLEOTIDE SEQUENCE [LARGE SCALE GENOMIC DNA]</scope>
    <source>
        <strain evidence="3 4">OMZ 804</strain>
    </source>
</reference>